<proteinExistence type="predicted"/>
<gene>
    <name evidence="1" type="ORF">PLEPLA_LOCUS12159</name>
</gene>
<feature type="non-terminal residue" evidence="1">
    <location>
        <position position="167"/>
    </location>
</feature>
<organism evidence="1 2">
    <name type="scientific">Pleuronectes platessa</name>
    <name type="common">European plaice</name>
    <dbReference type="NCBI Taxonomy" id="8262"/>
    <lineage>
        <taxon>Eukaryota</taxon>
        <taxon>Metazoa</taxon>
        <taxon>Chordata</taxon>
        <taxon>Craniata</taxon>
        <taxon>Vertebrata</taxon>
        <taxon>Euteleostomi</taxon>
        <taxon>Actinopterygii</taxon>
        <taxon>Neopterygii</taxon>
        <taxon>Teleostei</taxon>
        <taxon>Neoteleostei</taxon>
        <taxon>Acanthomorphata</taxon>
        <taxon>Carangaria</taxon>
        <taxon>Pleuronectiformes</taxon>
        <taxon>Pleuronectoidei</taxon>
        <taxon>Pleuronectidae</taxon>
        <taxon>Pleuronectes</taxon>
    </lineage>
</organism>
<name>A0A9N7U3X7_PLEPL</name>
<comment type="caution">
    <text evidence="1">The sequence shown here is derived from an EMBL/GenBank/DDBJ whole genome shotgun (WGS) entry which is preliminary data.</text>
</comment>
<keyword evidence="2" id="KW-1185">Reference proteome</keyword>
<protein>
    <submittedName>
        <fullName evidence="1">Uncharacterized protein</fullName>
    </submittedName>
</protein>
<evidence type="ECO:0000313" key="2">
    <source>
        <dbReference type="Proteomes" id="UP001153269"/>
    </source>
</evidence>
<reference evidence="1" key="1">
    <citation type="submission" date="2020-03" db="EMBL/GenBank/DDBJ databases">
        <authorList>
            <person name="Weist P."/>
        </authorList>
    </citation>
    <scope>NUCLEOTIDE SEQUENCE</scope>
</reference>
<dbReference type="Proteomes" id="UP001153269">
    <property type="component" value="Unassembled WGS sequence"/>
</dbReference>
<accession>A0A9N7U3X7</accession>
<evidence type="ECO:0000313" key="1">
    <source>
        <dbReference type="EMBL" id="CAB1424238.1"/>
    </source>
</evidence>
<dbReference type="AlphaFoldDB" id="A0A9N7U3X7"/>
<sequence>MYRPNIGSGAARLNSFFLTSAAPHGVGGAGAFFLLGRRVVSVTGAEGGPLEGTGYGGRRRRLWTRVGPFSWITSVTAPAGGTLCSHGGPPPTVSNKFLLSFTAGRGSVAPHSFWNDLGRVYRLTGVNVGPLGDAALLLHFNSTPLLKFSRQVMTGDEVACARLGQTI</sequence>
<dbReference type="EMBL" id="CADEAL010000713">
    <property type="protein sequence ID" value="CAB1424238.1"/>
    <property type="molecule type" value="Genomic_DNA"/>
</dbReference>